<proteinExistence type="predicted"/>
<organism evidence="1 2">
    <name type="scientific">Ensete ventricosum</name>
    <name type="common">Abyssinian banana</name>
    <name type="synonym">Musa ensete</name>
    <dbReference type="NCBI Taxonomy" id="4639"/>
    <lineage>
        <taxon>Eukaryota</taxon>
        <taxon>Viridiplantae</taxon>
        <taxon>Streptophyta</taxon>
        <taxon>Embryophyta</taxon>
        <taxon>Tracheophyta</taxon>
        <taxon>Spermatophyta</taxon>
        <taxon>Magnoliopsida</taxon>
        <taxon>Liliopsida</taxon>
        <taxon>Zingiberales</taxon>
        <taxon>Musaceae</taxon>
        <taxon>Ensete</taxon>
    </lineage>
</organism>
<protein>
    <submittedName>
        <fullName evidence="1">Uncharacterized protein</fullName>
    </submittedName>
</protein>
<dbReference type="AlphaFoldDB" id="A0A426YNG3"/>
<gene>
    <name evidence="1" type="ORF">B296_00038811</name>
</gene>
<evidence type="ECO:0000313" key="2">
    <source>
        <dbReference type="Proteomes" id="UP000287651"/>
    </source>
</evidence>
<dbReference type="EMBL" id="AMZH03011235">
    <property type="protein sequence ID" value="RRT53252.1"/>
    <property type="molecule type" value="Genomic_DNA"/>
</dbReference>
<reference evidence="1 2" key="1">
    <citation type="journal article" date="2014" name="Agronomy (Basel)">
        <title>A Draft Genome Sequence for Ensete ventricosum, the Drought-Tolerant Tree Against Hunger.</title>
        <authorList>
            <person name="Harrison J."/>
            <person name="Moore K.A."/>
            <person name="Paszkiewicz K."/>
            <person name="Jones T."/>
            <person name="Grant M."/>
            <person name="Ambacheew D."/>
            <person name="Muzemil S."/>
            <person name="Studholme D.J."/>
        </authorList>
    </citation>
    <scope>NUCLEOTIDE SEQUENCE [LARGE SCALE GENOMIC DNA]</scope>
</reference>
<dbReference type="Proteomes" id="UP000287651">
    <property type="component" value="Unassembled WGS sequence"/>
</dbReference>
<name>A0A426YNG3_ENSVE</name>
<sequence>MTRAACTGGRPRLGYLYGWSVATRVDYSRGHLWVLQPYRQAASVSNRLQAQCPPAWGRPPKDKGAYYRGDHLWTGWPPAVRSTAAGLGVATATARTRARRGLGFYFQ</sequence>
<accession>A0A426YNG3</accession>
<evidence type="ECO:0000313" key="1">
    <source>
        <dbReference type="EMBL" id="RRT53252.1"/>
    </source>
</evidence>
<comment type="caution">
    <text evidence="1">The sequence shown here is derived from an EMBL/GenBank/DDBJ whole genome shotgun (WGS) entry which is preliminary data.</text>
</comment>